<accession>A0A6L2PUV9</accession>
<name>A0A6L2PUV9_COPFO</name>
<dbReference type="AlphaFoldDB" id="A0A6L2PUV9"/>
<dbReference type="EMBL" id="BLKM01000549">
    <property type="protein sequence ID" value="GFG35390.1"/>
    <property type="molecule type" value="Genomic_DNA"/>
</dbReference>
<feature type="domain" description="Protein masquerade clip-domain" evidence="1">
    <location>
        <begin position="9"/>
        <end position="41"/>
    </location>
</feature>
<dbReference type="OrthoDB" id="6437225at2759"/>
<evidence type="ECO:0000259" key="1">
    <source>
        <dbReference type="Pfam" id="PF18398"/>
    </source>
</evidence>
<proteinExistence type="predicted"/>
<sequence length="91" mass="9809">MEKDDSVKACPGVCVAERIADYCEAVLAVSDLCKPGLRCCVSRDSYADGELPENLVLMDRNGSRPTSGTVLPPHVCSFVISASTRNMNYIP</sequence>
<dbReference type="InParanoid" id="A0A6L2PUV9"/>
<evidence type="ECO:0000313" key="2">
    <source>
        <dbReference type="EMBL" id="GFG35390.1"/>
    </source>
</evidence>
<evidence type="ECO:0000313" key="3">
    <source>
        <dbReference type="Proteomes" id="UP000502823"/>
    </source>
</evidence>
<protein>
    <recommendedName>
        <fullName evidence="1">Protein masquerade clip-domain domain-containing protein</fullName>
    </recommendedName>
</protein>
<organism evidence="2 3">
    <name type="scientific">Coptotermes formosanus</name>
    <name type="common">Formosan subterranean termite</name>
    <dbReference type="NCBI Taxonomy" id="36987"/>
    <lineage>
        <taxon>Eukaryota</taxon>
        <taxon>Metazoa</taxon>
        <taxon>Ecdysozoa</taxon>
        <taxon>Arthropoda</taxon>
        <taxon>Hexapoda</taxon>
        <taxon>Insecta</taxon>
        <taxon>Pterygota</taxon>
        <taxon>Neoptera</taxon>
        <taxon>Polyneoptera</taxon>
        <taxon>Dictyoptera</taxon>
        <taxon>Blattodea</taxon>
        <taxon>Blattoidea</taxon>
        <taxon>Termitoidae</taxon>
        <taxon>Rhinotermitidae</taxon>
        <taxon>Coptotermes</taxon>
    </lineage>
</organism>
<gene>
    <name evidence="2" type="ORF">Cfor_10121</name>
</gene>
<reference evidence="3" key="1">
    <citation type="submission" date="2020-01" db="EMBL/GenBank/DDBJ databases">
        <title>Draft genome sequence of the Termite Coptotermes fromosanus.</title>
        <authorList>
            <person name="Itakura S."/>
            <person name="Yosikawa Y."/>
            <person name="Umezawa K."/>
        </authorList>
    </citation>
    <scope>NUCLEOTIDE SEQUENCE [LARGE SCALE GENOMIC DNA]</scope>
</reference>
<dbReference type="Proteomes" id="UP000502823">
    <property type="component" value="Unassembled WGS sequence"/>
</dbReference>
<dbReference type="InterPro" id="IPR040479">
    <property type="entry name" value="CLIP_SPH_mas"/>
</dbReference>
<comment type="caution">
    <text evidence="2">The sequence shown here is derived from an EMBL/GenBank/DDBJ whole genome shotgun (WGS) entry which is preliminary data.</text>
</comment>
<keyword evidence="3" id="KW-1185">Reference proteome</keyword>
<dbReference type="Pfam" id="PF18398">
    <property type="entry name" value="CLIP_SPH_mas"/>
    <property type="match status" value="1"/>
</dbReference>